<proteinExistence type="predicted"/>
<comment type="caution">
    <text evidence="1">The sequence shown here is derived from an EMBL/GenBank/DDBJ whole genome shotgun (WGS) entry which is preliminary data.</text>
</comment>
<evidence type="ECO:0000313" key="1">
    <source>
        <dbReference type="EMBL" id="MDH7890366.1"/>
    </source>
</evidence>
<dbReference type="EMBL" id="JAOPMH010000007">
    <property type="protein sequence ID" value="MDH7890366.1"/>
    <property type="molecule type" value="Genomic_DNA"/>
</dbReference>
<reference evidence="1" key="2">
    <citation type="journal article" date="2023" name="Gut Microbes">
        <title>Characterization of Bifidobacterium kashiwanohense that utilizes both milk- and plant-derived oligosaccharides.</title>
        <authorList>
            <person name="Orihara K."/>
            <person name="Yahagi K."/>
            <person name="Saito Y."/>
            <person name="Watanabe Y."/>
            <person name="Sasai T."/>
            <person name="Hara T."/>
            <person name="Tsukuda N."/>
            <person name="Oki K."/>
            <person name="Fujimoto J."/>
            <person name="Matsuki T."/>
        </authorList>
    </citation>
    <scope>NUCLEOTIDE SEQUENCE</scope>
    <source>
        <strain evidence="1">YIT 13062</strain>
    </source>
</reference>
<dbReference type="InterPro" id="IPR036897">
    <property type="entry name" value="CarbamoylP_synth_lsu_oligo_sf"/>
</dbReference>
<sequence>MSNEQQDPKNLDEAWNDFMEARTRLLQSMLDFIHSAQKAFDGHIWITLGYPEGRKGWAAYCKDNFSQQASIMKQLPKSDRRQLLLEAKSTGFSDRIVAQTFDVSVSTVRRATVDDGKQMGEDR</sequence>
<dbReference type="SUPFAM" id="SSF48108">
    <property type="entry name" value="Carbamoyl phosphate synthetase, large subunit connection domain"/>
    <property type="match status" value="1"/>
</dbReference>
<dbReference type="RefSeq" id="WP_154303937.1">
    <property type="nucleotide sequence ID" value="NZ_CP026729.1"/>
</dbReference>
<name>A0AA43P857_9BIFI</name>
<gene>
    <name evidence="1" type="ORF">OB951_07155</name>
</gene>
<dbReference type="AlphaFoldDB" id="A0AA43P857"/>
<reference evidence="1" key="1">
    <citation type="submission" date="2022-09" db="EMBL/GenBank/DDBJ databases">
        <authorList>
            <person name="Orihara K."/>
        </authorList>
    </citation>
    <scope>NUCLEOTIDE SEQUENCE</scope>
    <source>
        <strain evidence="1">YIT 13062</strain>
    </source>
</reference>
<protein>
    <submittedName>
        <fullName evidence="1">Uncharacterized protein</fullName>
    </submittedName>
</protein>
<dbReference type="Proteomes" id="UP001161916">
    <property type="component" value="Unassembled WGS sequence"/>
</dbReference>
<evidence type="ECO:0000313" key="2">
    <source>
        <dbReference type="Proteomes" id="UP001161916"/>
    </source>
</evidence>
<accession>A0AA43P857</accession>
<organism evidence="1 2">
    <name type="scientific">Bifidobacterium catenulatum subsp. kashiwanohense</name>
    <dbReference type="NCBI Taxonomy" id="630129"/>
    <lineage>
        <taxon>Bacteria</taxon>
        <taxon>Bacillati</taxon>
        <taxon>Actinomycetota</taxon>
        <taxon>Actinomycetes</taxon>
        <taxon>Bifidobacteriales</taxon>
        <taxon>Bifidobacteriaceae</taxon>
        <taxon>Bifidobacterium</taxon>
    </lineage>
</organism>